<dbReference type="AlphaFoldDB" id="A0A0W8F972"/>
<evidence type="ECO:0000256" key="1">
    <source>
        <dbReference type="SAM" id="MobiDB-lite"/>
    </source>
</evidence>
<accession>A0A0W8F972</accession>
<reference evidence="2" key="1">
    <citation type="journal article" date="2015" name="Proc. Natl. Acad. Sci. U.S.A.">
        <title>Networks of energetic and metabolic interactions define dynamics in microbial communities.</title>
        <authorList>
            <person name="Embree M."/>
            <person name="Liu J.K."/>
            <person name="Al-Bassam M.M."/>
            <person name="Zengler K."/>
        </authorList>
    </citation>
    <scope>NUCLEOTIDE SEQUENCE</scope>
</reference>
<organism evidence="2">
    <name type="scientific">hydrocarbon metagenome</name>
    <dbReference type="NCBI Taxonomy" id="938273"/>
    <lineage>
        <taxon>unclassified sequences</taxon>
        <taxon>metagenomes</taxon>
        <taxon>ecological metagenomes</taxon>
    </lineage>
</organism>
<dbReference type="EMBL" id="LNQE01001444">
    <property type="protein sequence ID" value="KUG17399.1"/>
    <property type="molecule type" value="Genomic_DNA"/>
</dbReference>
<sequence length="48" mass="5520">MRNLRRNRKQRSNRSDLGDLSNEDSNILDSIKPGVCAARSIPYLFREG</sequence>
<feature type="compositionally biased region" description="Basic residues" evidence="1">
    <location>
        <begin position="1"/>
        <end position="12"/>
    </location>
</feature>
<proteinExistence type="predicted"/>
<comment type="caution">
    <text evidence="2">The sequence shown here is derived from an EMBL/GenBank/DDBJ whole genome shotgun (WGS) entry which is preliminary data.</text>
</comment>
<gene>
    <name evidence="2" type="ORF">ASZ90_012914</name>
</gene>
<evidence type="ECO:0000313" key="2">
    <source>
        <dbReference type="EMBL" id="KUG17399.1"/>
    </source>
</evidence>
<protein>
    <submittedName>
        <fullName evidence="2">Uncharacterized protein</fullName>
    </submittedName>
</protein>
<name>A0A0W8F972_9ZZZZ</name>
<feature type="region of interest" description="Disordered" evidence="1">
    <location>
        <begin position="1"/>
        <end position="25"/>
    </location>
</feature>